<proteinExistence type="predicted"/>
<evidence type="ECO:0000313" key="2">
    <source>
        <dbReference type="EMBL" id="TWT62023.1"/>
    </source>
</evidence>
<dbReference type="Pfam" id="PF08308">
    <property type="entry name" value="PEGA"/>
    <property type="match status" value="1"/>
</dbReference>
<dbReference type="AlphaFoldDB" id="A0A5C5XI58"/>
<dbReference type="InterPro" id="IPR013229">
    <property type="entry name" value="PEGA"/>
</dbReference>
<evidence type="ECO:0000259" key="1">
    <source>
        <dbReference type="Pfam" id="PF08308"/>
    </source>
</evidence>
<evidence type="ECO:0000313" key="3">
    <source>
        <dbReference type="Proteomes" id="UP000316095"/>
    </source>
</evidence>
<gene>
    <name evidence="2" type="ORF">Pan54_27620</name>
</gene>
<name>A0A5C5XI58_9PLAN</name>
<dbReference type="EMBL" id="SJPG01000001">
    <property type="protein sequence ID" value="TWT62023.1"/>
    <property type="molecule type" value="Genomic_DNA"/>
</dbReference>
<organism evidence="2 3">
    <name type="scientific">Rubinisphaera italica</name>
    <dbReference type="NCBI Taxonomy" id="2527969"/>
    <lineage>
        <taxon>Bacteria</taxon>
        <taxon>Pseudomonadati</taxon>
        <taxon>Planctomycetota</taxon>
        <taxon>Planctomycetia</taxon>
        <taxon>Planctomycetales</taxon>
        <taxon>Planctomycetaceae</taxon>
        <taxon>Rubinisphaera</taxon>
    </lineage>
</organism>
<comment type="caution">
    <text evidence="2">The sequence shown here is derived from an EMBL/GenBank/DDBJ whole genome shotgun (WGS) entry which is preliminary data.</text>
</comment>
<reference evidence="2 3" key="1">
    <citation type="submission" date="2019-02" db="EMBL/GenBank/DDBJ databases">
        <title>Deep-cultivation of Planctomycetes and their phenomic and genomic characterization uncovers novel biology.</title>
        <authorList>
            <person name="Wiegand S."/>
            <person name="Jogler M."/>
            <person name="Boedeker C."/>
            <person name="Pinto D."/>
            <person name="Vollmers J."/>
            <person name="Rivas-Marin E."/>
            <person name="Kohn T."/>
            <person name="Peeters S.H."/>
            <person name="Heuer A."/>
            <person name="Rast P."/>
            <person name="Oberbeckmann S."/>
            <person name="Bunk B."/>
            <person name="Jeske O."/>
            <person name="Meyerdierks A."/>
            <person name="Storesund J.E."/>
            <person name="Kallscheuer N."/>
            <person name="Luecker S."/>
            <person name="Lage O.M."/>
            <person name="Pohl T."/>
            <person name="Merkel B.J."/>
            <person name="Hornburger P."/>
            <person name="Mueller R.-W."/>
            <person name="Bruemmer F."/>
            <person name="Labrenz M."/>
            <person name="Spormann A.M."/>
            <person name="Op Den Camp H."/>
            <person name="Overmann J."/>
            <person name="Amann R."/>
            <person name="Jetten M.S.M."/>
            <person name="Mascher T."/>
            <person name="Medema M.H."/>
            <person name="Devos D.P."/>
            <person name="Kaster A.-K."/>
            <person name="Ovreas L."/>
            <person name="Rohde M."/>
            <person name="Galperin M.Y."/>
            <person name="Jogler C."/>
        </authorList>
    </citation>
    <scope>NUCLEOTIDE SEQUENCE [LARGE SCALE GENOMIC DNA]</scope>
    <source>
        <strain evidence="2 3">Pan54</strain>
    </source>
</reference>
<protein>
    <submittedName>
        <fullName evidence="2">PEGA domain protein</fullName>
    </submittedName>
</protein>
<dbReference type="Proteomes" id="UP000316095">
    <property type="component" value="Unassembled WGS sequence"/>
</dbReference>
<feature type="domain" description="PEGA" evidence="1">
    <location>
        <begin position="16"/>
        <end position="61"/>
    </location>
</feature>
<keyword evidence="3" id="KW-1185">Reference proteome</keyword>
<accession>A0A5C5XI58</accession>
<sequence>MIVFCLSLGSGCVSRRLTIRTNPPGALVKLNGKRLGFSPVSTDFTYYGTYEIELVKDGYETETILQKISAPWYQKFPIDFFSDNLSPFQVTNRHEYTWPLRPKKIIPTDDLLNRANQLRSDALIGP</sequence>